<name>A0A165EPT2_EXIGL</name>
<feature type="domain" description="F-box" evidence="1">
    <location>
        <begin position="54"/>
        <end position="101"/>
    </location>
</feature>
<dbReference type="PANTHER" id="PTHR38926">
    <property type="entry name" value="F-BOX DOMAIN CONTAINING PROTEIN, EXPRESSED"/>
    <property type="match status" value="1"/>
</dbReference>
<keyword evidence="3" id="KW-1185">Reference proteome</keyword>
<proteinExistence type="predicted"/>
<dbReference type="AlphaFoldDB" id="A0A165EPT2"/>
<dbReference type="InParanoid" id="A0A165EPT2"/>
<dbReference type="OrthoDB" id="2884925at2759"/>
<dbReference type="EMBL" id="KV426125">
    <property type="protein sequence ID" value="KZV87431.1"/>
    <property type="molecule type" value="Genomic_DNA"/>
</dbReference>
<organism evidence="2 3">
    <name type="scientific">Exidia glandulosa HHB12029</name>
    <dbReference type="NCBI Taxonomy" id="1314781"/>
    <lineage>
        <taxon>Eukaryota</taxon>
        <taxon>Fungi</taxon>
        <taxon>Dikarya</taxon>
        <taxon>Basidiomycota</taxon>
        <taxon>Agaricomycotina</taxon>
        <taxon>Agaricomycetes</taxon>
        <taxon>Auriculariales</taxon>
        <taxon>Exidiaceae</taxon>
        <taxon>Exidia</taxon>
    </lineage>
</organism>
<evidence type="ECO:0000259" key="1">
    <source>
        <dbReference type="PROSITE" id="PS50181"/>
    </source>
</evidence>
<reference evidence="2 3" key="1">
    <citation type="journal article" date="2016" name="Mol. Biol. Evol.">
        <title>Comparative Genomics of Early-Diverging Mushroom-Forming Fungi Provides Insights into the Origins of Lignocellulose Decay Capabilities.</title>
        <authorList>
            <person name="Nagy L.G."/>
            <person name="Riley R."/>
            <person name="Tritt A."/>
            <person name="Adam C."/>
            <person name="Daum C."/>
            <person name="Floudas D."/>
            <person name="Sun H."/>
            <person name="Yadav J.S."/>
            <person name="Pangilinan J."/>
            <person name="Larsson K.H."/>
            <person name="Matsuura K."/>
            <person name="Barry K."/>
            <person name="Labutti K."/>
            <person name="Kuo R."/>
            <person name="Ohm R.A."/>
            <person name="Bhattacharya S.S."/>
            <person name="Shirouzu T."/>
            <person name="Yoshinaga Y."/>
            <person name="Martin F.M."/>
            <person name="Grigoriev I.V."/>
            <person name="Hibbett D.S."/>
        </authorList>
    </citation>
    <scope>NUCLEOTIDE SEQUENCE [LARGE SCALE GENOMIC DNA]</scope>
    <source>
        <strain evidence="2 3">HHB12029</strain>
    </source>
</reference>
<gene>
    <name evidence="2" type="ORF">EXIGLDRAFT_723707</name>
</gene>
<dbReference type="InterPro" id="IPR001810">
    <property type="entry name" value="F-box_dom"/>
</dbReference>
<dbReference type="SMART" id="SM00256">
    <property type="entry name" value="FBOX"/>
    <property type="match status" value="1"/>
</dbReference>
<dbReference type="Pfam" id="PF12937">
    <property type="entry name" value="F-box-like"/>
    <property type="match status" value="1"/>
</dbReference>
<protein>
    <recommendedName>
        <fullName evidence="1">F-box domain-containing protein</fullName>
    </recommendedName>
</protein>
<dbReference type="Gene3D" id="1.20.1280.50">
    <property type="match status" value="1"/>
</dbReference>
<evidence type="ECO:0000313" key="2">
    <source>
        <dbReference type="EMBL" id="KZV87431.1"/>
    </source>
</evidence>
<accession>A0A165EPT2</accession>
<dbReference type="PROSITE" id="PS50181">
    <property type="entry name" value="FBOX"/>
    <property type="match status" value="1"/>
</dbReference>
<dbReference type="SUPFAM" id="SSF81383">
    <property type="entry name" value="F-box domain"/>
    <property type="match status" value="1"/>
</dbReference>
<dbReference type="InterPro" id="IPR036047">
    <property type="entry name" value="F-box-like_dom_sf"/>
</dbReference>
<sequence length="526" mass="58467">MEHELSSLVLSVFQQTLALAGQTTVDIVAQSVAAVQRCVTAALAPELRIGNARLAATRRLPEEVLCMIWRLLCVEDRVKVSHVCSSWRSLALNTHRLWVELDFHSAVHDSDCCCSLCEHFKDDDGIRTWTPPSVTNLGICCNVLARSESLPLVVHMEFPLDRTPIKELLNIVSSLRPHCHRVEGIFFGVPRAKDLTDFFSIMSSPLPNLRTLHCMATESWLQHSRPIILPALPSAETVLIGTAALDYTSLQLPSLRRLHCRVDDEHHILRILNGCPYLEILSLEVETFKLAASQALFASIRSRTSRLRQVVLLGVKAAIEHSLLAMFHHATLQSLAIHYCDFDHPPADFMIFRDLQGTIDVVFSEEEGADCTEDRISATDSSGCCRALQSLFVVGSLASLWGQLSHGTVTTLTLPVNVWPCIQRVATVLPCVRSVTFLFDSFVQVGQHLFEVLDEPYPLPGLEHLRLVCSKDRNRLFDRSLATVADIAIAISSLKGSIPVETLTVENVDLDGDREELASLAHELRI</sequence>
<dbReference type="Proteomes" id="UP000077266">
    <property type="component" value="Unassembled WGS sequence"/>
</dbReference>
<dbReference type="SUPFAM" id="SSF52047">
    <property type="entry name" value="RNI-like"/>
    <property type="match status" value="1"/>
</dbReference>
<evidence type="ECO:0000313" key="3">
    <source>
        <dbReference type="Proteomes" id="UP000077266"/>
    </source>
</evidence>
<dbReference type="PANTHER" id="PTHR38926:SF5">
    <property type="entry name" value="F-BOX AND LEUCINE-RICH REPEAT PROTEIN 6"/>
    <property type="match status" value="1"/>
</dbReference>